<keyword evidence="4" id="KW-0698">rRNA processing</keyword>
<evidence type="ECO:0000256" key="5">
    <source>
        <dbReference type="ARBA" id="ARBA00022722"/>
    </source>
</evidence>
<evidence type="ECO:0000256" key="4">
    <source>
        <dbReference type="ARBA" id="ARBA00022552"/>
    </source>
</evidence>
<dbReference type="InterPro" id="IPR037431">
    <property type="entry name" value="REX4_DEDDh_dom"/>
</dbReference>
<dbReference type="SMART" id="SM00479">
    <property type="entry name" value="EXOIII"/>
    <property type="match status" value="1"/>
</dbReference>
<evidence type="ECO:0000256" key="8">
    <source>
        <dbReference type="ARBA" id="ARBA00023242"/>
    </source>
</evidence>
<dbReference type="GO" id="GO:0006364">
    <property type="term" value="P:rRNA processing"/>
    <property type="evidence" value="ECO:0007669"/>
    <property type="project" value="UniProtKB-KW"/>
</dbReference>
<dbReference type="SUPFAM" id="SSF53098">
    <property type="entry name" value="Ribonuclease H-like"/>
    <property type="match status" value="1"/>
</dbReference>
<dbReference type="CDD" id="cd06144">
    <property type="entry name" value="REX4_like"/>
    <property type="match status" value="1"/>
</dbReference>
<comment type="function">
    <text evidence="9">Exoribonuclease involved in ribosome biosynthesis. Involved in the processing of ITS1, the internal transcribed spacer localized between the 18S and 5.8S rRNAs.</text>
</comment>
<evidence type="ECO:0000256" key="3">
    <source>
        <dbReference type="ARBA" id="ARBA00016937"/>
    </source>
</evidence>
<evidence type="ECO:0000256" key="6">
    <source>
        <dbReference type="ARBA" id="ARBA00022801"/>
    </source>
</evidence>
<protein>
    <recommendedName>
        <fullName evidence="3">RNA exonuclease 4</fullName>
    </recommendedName>
</protein>
<keyword evidence="8" id="KW-0539">Nucleus</keyword>
<dbReference type="Proteomes" id="UP001212997">
    <property type="component" value="Unassembled WGS sequence"/>
</dbReference>
<dbReference type="AlphaFoldDB" id="A0AAD5VDM0"/>
<evidence type="ECO:0000313" key="11">
    <source>
        <dbReference type="EMBL" id="KAJ3491027.1"/>
    </source>
</evidence>
<dbReference type="PANTHER" id="PTHR12801:SF45">
    <property type="entry name" value="RNA EXONUCLEASE 4"/>
    <property type="match status" value="1"/>
</dbReference>
<dbReference type="InterPro" id="IPR012337">
    <property type="entry name" value="RNaseH-like_sf"/>
</dbReference>
<accession>A0AAD5VDM0</accession>
<evidence type="ECO:0000313" key="12">
    <source>
        <dbReference type="Proteomes" id="UP001212997"/>
    </source>
</evidence>
<evidence type="ECO:0000259" key="10">
    <source>
        <dbReference type="SMART" id="SM00479"/>
    </source>
</evidence>
<comment type="similarity">
    <text evidence="2">Belongs to the REXO4 family.</text>
</comment>
<reference evidence="11" key="1">
    <citation type="submission" date="2022-07" db="EMBL/GenBank/DDBJ databases">
        <title>Genome Sequence of Physisporinus lineatus.</title>
        <authorList>
            <person name="Buettner E."/>
        </authorList>
    </citation>
    <scope>NUCLEOTIDE SEQUENCE</scope>
    <source>
        <strain evidence="11">VT162</strain>
    </source>
</reference>
<comment type="subcellular location">
    <subcellularLocation>
        <location evidence="1">Nucleus</location>
    </subcellularLocation>
</comment>
<dbReference type="GO" id="GO:0005634">
    <property type="term" value="C:nucleus"/>
    <property type="evidence" value="ECO:0007669"/>
    <property type="project" value="UniProtKB-SubCell"/>
</dbReference>
<dbReference type="Gene3D" id="3.30.420.10">
    <property type="entry name" value="Ribonuclease H-like superfamily/Ribonuclease H"/>
    <property type="match status" value="1"/>
</dbReference>
<evidence type="ECO:0000256" key="1">
    <source>
        <dbReference type="ARBA" id="ARBA00004123"/>
    </source>
</evidence>
<dbReference type="InterPro" id="IPR013520">
    <property type="entry name" value="Ribonucl_H"/>
</dbReference>
<keyword evidence="6" id="KW-0378">Hydrolase</keyword>
<dbReference type="GO" id="GO:0003676">
    <property type="term" value="F:nucleic acid binding"/>
    <property type="evidence" value="ECO:0007669"/>
    <property type="project" value="InterPro"/>
</dbReference>
<evidence type="ECO:0000256" key="9">
    <source>
        <dbReference type="ARBA" id="ARBA00025599"/>
    </source>
</evidence>
<dbReference type="EMBL" id="JANAWD010000018">
    <property type="protein sequence ID" value="KAJ3491027.1"/>
    <property type="molecule type" value="Genomic_DNA"/>
</dbReference>
<evidence type="ECO:0000256" key="7">
    <source>
        <dbReference type="ARBA" id="ARBA00022839"/>
    </source>
</evidence>
<keyword evidence="12" id="KW-1185">Reference proteome</keyword>
<organism evidence="11 12">
    <name type="scientific">Meripilus lineatus</name>
    <dbReference type="NCBI Taxonomy" id="2056292"/>
    <lineage>
        <taxon>Eukaryota</taxon>
        <taxon>Fungi</taxon>
        <taxon>Dikarya</taxon>
        <taxon>Basidiomycota</taxon>
        <taxon>Agaricomycotina</taxon>
        <taxon>Agaricomycetes</taxon>
        <taxon>Polyporales</taxon>
        <taxon>Meripilaceae</taxon>
        <taxon>Meripilus</taxon>
    </lineage>
</organism>
<proteinExistence type="inferred from homology"/>
<dbReference type="PANTHER" id="PTHR12801">
    <property type="entry name" value="RNA EXONUCLEASE REXO1 / RECO3 FAMILY MEMBER-RELATED"/>
    <property type="match status" value="1"/>
</dbReference>
<dbReference type="InterPro" id="IPR036397">
    <property type="entry name" value="RNaseH_sf"/>
</dbReference>
<evidence type="ECO:0000256" key="2">
    <source>
        <dbReference type="ARBA" id="ARBA00010489"/>
    </source>
</evidence>
<dbReference type="InterPro" id="IPR047021">
    <property type="entry name" value="REXO1/3/4-like"/>
</dbReference>
<gene>
    <name evidence="11" type="ORF">NLI96_g966</name>
</gene>
<name>A0AAD5VDM0_9APHY</name>
<sequence>MSDTVPPLQQKFPIPSADKFLSISCTVVGIGEGGGTSMLARVAVVDYRGQTVLSTYVQPSMPVWDYRTATTGIEPEHLAPGNALEFNDVQAQILNLIPGKILVGHSIWNDLSVLGVRHPAVATRDVALYQPFRNALKTPKQVVGLRTLMWHLMRRRCQDGKQCALENARAAMDLYRSHATEWEDVISKGQWPSHLPPDTFARCYL</sequence>
<keyword evidence="5" id="KW-0540">Nuclease</keyword>
<keyword evidence="7" id="KW-0269">Exonuclease</keyword>
<feature type="domain" description="Exonuclease" evidence="10">
    <location>
        <begin position="19"/>
        <end position="184"/>
    </location>
</feature>
<comment type="caution">
    <text evidence="11">The sequence shown here is derived from an EMBL/GenBank/DDBJ whole genome shotgun (WGS) entry which is preliminary data.</text>
</comment>
<dbReference type="GO" id="GO:0008408">
    <property type="term" value="F:3'-5' exonuclease activity"/>
    <property type="evidence" value="ECO:0007669"/>
    <property type="project" value="InterPro"/>
</dbReference>